<comment type="caution">
    <text evidence="2">The sequence shown here is derived from an EMBL/GenBank/DDBJ whole genome shotgun (WGS) entry which is preliminary data.</text>
</comment>
<evidence type="ECO:0000313" key="2">
    <source>
        <dbReference type="EMBL" id="MST86328.1"/>
    </source>
</evidence>
<dbReference type="EMBL" id="VUMX01000002">
    <property type="protein sequence ID" value="MST86328.1"/>
    <property type="molecule type" value="Genomic_DNA"/>
</dbReference>
<dbReference type="OrthoDB" id="2325655at2"/>
<keyword evidence="1" id="KW-1133">Transmembrane helix</keyword>
<feature type="transmembrane region" description="Helical" evidence="1">
    <location>
        <begin position="89"/>
        <end position="109"/>
    </location>
</feature>
<feature type="transmembrane region" description="Helical" evidence="1">
    <location>
        <begin position="54"/>
        <end position="77"/>
    </location>
</feature>
<dbReference type="Proteomes" id="UP000438120">
    <property type="component" value="Unassembled WGS sequence"/>
</dbReference>
<proteinExistence type="predicted"/>
<organism evidence="2 3">
    <name type="scientific">Lactobacillus porci</name>
    <dbReference type="NCBI Taxonomy" id="2012477"/>
    <lineage>
        <taxon>Bacteria</taxon>
        <taxon>Bacillati</taxon>
        <taxon>Bacillota</taxon>
        <taxon>Bacilli</taxon>
        <taxon>Lactobacillales</taxon>
        <taxon>Lactobacillaceae</taxon>
        <taxon>Lactobacillus</taxon>
    </lineage>
</organism>
<dbReference type="InterPro" id="IPR024515">
    <property type="entry name" value="DUF3397"/>
</dbReference>
<sequence length="110" mass="12504">MLLIFALPVAGLVIGIIMNMMLPNGSKLNGVDVMPLFLLYPCQLITQVKQVPSFLPYGFLFYFILILCAAIRWAVINKNISMGKIFREFWSYLDICSLLWYLGLLVVVLV</sequence>
<protein>
    <submittedName>
        <fullName evidence="2">DUF3397 domain-containing protein</fullName>
    </submittedName>
</protein>
<gene>
    <name evidence="2" type="ORF">FYJ62_01350</name>
</gene>
<dbReference type="AlphaFoldDB" id="A0A6A8M9F4"/>
<keyword evidence="1" id="KW-0812">Transmembrane</keyword>
<keyword evidence="1" id="KW-0472">Membrane</keyword>
<name>A0A6A8M9F4_9LACO</name>
<reference evidence="2 3" key="1">
    <citation type="submission" date="2019-08" db="EMBL/GenBank/DDBJ databases">
        <title>In-depth cultivation of the pig gut microbiome towards novel bacterial diversity and tailored functional studies.</title>
        <authorList>
            <person name="Wylensek D."/>
            <person name="Hitch T.C.A."/>
            <person name="Clavel T."/>
        </authorList>
    </citation>
    <scope>NUCLEOTIDE SEQUENCE [LARGE SCALE GENOMIC DNA]</scope>
    <source>
        <strain evidence="2 3">Bifido-178-WT-2B</strain>
    </source>
</reference>
<keyword evidence="3" id="KW-1185">Reference proteome</keyword>
<evidence type="ECO:0000313" key="3">
    <source>
        <dbReference type="Proteomes" id="UP000438120"/>
    </source>
</evidence>
<accession>A0A6A8M9F4</accession>
<evidence type="ECO:0000256" key="1">
    <source>
        <dbReference type="SAM" id="Phobius"/>
    </source>
</evidence>
<dbReference type="Pfam" id="PF11877">
    <property type="entry name" value="DUF3397"/>
    <property type="match status" value="1"/>
</dbReference>
<dbReference type="RefSeq" id="WP_154546988.1">
    <property type="nucleotide sequence ID" value="NZ_VUMX01000002.1"/>
</dbReference>